<organism evidence="1 2">
    <name type="scientific">Eretmocerus hayati</name>
    <dbReference type="NCBI Taxonomy" id="131215"/>
    <lineage>
        <taxon>Eukaryota</taxon>
        <taxon>Metazoa</taxon>
        <taxon>Ecdysozoa</taxon>
        <taxon>Arthropoda</taxon>
        <taxon>Hexapoda</taxon>
        <taxon>Insecta</taxon>
        <taxon>Pterygota</taxon>
        <taxon>Neoptera</taxon>
        <taxon>Endopterygota</taxon>
        <taxon>Hymenoptera</taxon>
        <taxon>Apocrita</taxon>
        <taxon>Proctotrupomorpha</taxon>
        <taxon>Chalcidoidea</taxon>
        <taxon>Aphelinidae</taxon>
        <taxon>Aphelininae</taxon>
        <taxon>Eretmocerus</taxon>
    </lineage>
</organism>
<keyword evidence="2" id="KW-1185">Reference proteome</keyword>
<proteinExistence type="predicted"/>
<accession>A0ACC2NU25</accession>
<sequence length="198" mass="22415">MKDSQYELVPLHKRPDLLQQCCDLLNSEWKRSETARLRSLTVSCDEFPTCYLLVSRDQLIGHCKASLVPNTEDSVIIESFIIDQSHRYQGFGSMFLQKLEEHLYKNGIKNIFLTTRGQEDFYSKNGFVVSQSDNDSNSSRNFETADSTIEELSAQSNTKDMFTAGPPPPPMPTDLGKSSFQICLSLPARTFMKKALSL</sequence>
<dbReference type="Proteomes" id="UP001239111">
    <property type="component" value="Chromosome 3"/>
</dbReference>
<reference evidence="1" key="1">
    <citation type="submission" date="2023-04" db="EMBL/GenBank/DDBJ databases">
        <title>A chromosome-level genome assembly of the parasitoid wasp Eretmocerus hayati.</title>
        <authorList>
            <person name="Zhong Y."/>
            <person name="Liu S."/>
            <person name="Liu Y."/>
        </authorList>
    </citation>
    <scope>NUCLEOTIDE SEQUENCE</scope>
    <source>
        <strain evidence="1">ZJU_SS_LIU_2023</strain>
    </source>
</reference>
<name>A0ACC2NU25_9HYME</name>
<gene>
    <name evidence="1" type="ORF">QAD02_005620</name>
</gene>
<comment type="caution">
    <text evidence="1">The sequence shown here is derived from an EMBL/GenBank/DDBJ whole genome shotgun (WGS) entry which is preliminary data.</text>
</comment>
<protein>
    <submittedName>
        <fullName evidence="1">Uncharacterized protein</fullName>
    </submittedName>
</protein>
<dbReference type="EMBL" id="CM056743">
    <property type="protein sequence ID" value="KAJ8674358.1"/>
    <property type="molecule type" value="Genomic_DNA"/>
</dbReference>
<evidence type="ECO:0000313" key="1">
    <source>
        <dbReference type="EMBL" id="KAJ8674358.1"/>
    </source>
</evidence>
<evidence type="ECO:0000313" key="2">
    <source>
        <dbReference type="Proteomes" id="UP001239111"/>
    </source>
</evidence>